<dbReference type="InterPro" id="IPR011042">
    <property type="entry name" value="6-blade_b-propeller_TolB-like"/>
</dbReference>
<dbReference type="PANTHER" id="PTHR19328">
    <property type="entry name" value="HEDGEHOG-INTERACTING PROTEIN"/>
    <property type="match status" value="1"/>
</dbReference>
<evidence type="ECO:0000313" key="3">
    <source>
        <dbReference type="EMBL" id="KAJ7970939.1"/>
    </source>
</evidence>
<feature type="transmembrane region" description="Helical" evidence="1">
    <location>
        <begin position="533"/>
        <end position="557"/>
    </location>
</feature>
<name>A0AAD7PXE1_QUISA</name>
<dbReference type="KEGG" id="qsa:O6P43_009045"/>
<keyword evidence="1" id="KW-0812">Transmembrane</keyword>
<protein>
    <submittedName>
        <fullName evidence="3">HIPL1 protein</fullName>
    </submittedName>
</protein>
<evidence type="ECO:0000259" key="2">
    <source>
        <dbReference type="Pfam" id="PF07995"/>
    </source>
</evidence>
<dbReference type="SUPFAM" id="SSF50952">
    <property type="entry name" value="Soluble quinoprotein glucose dehydrogenase"/>
    <property type="match status" value="1"/>
</dbReference>
<keyword evidence="1" id="KW-1133">Transmembrane helix</keyword>
<feature type="domain" description="Glucose/Sorbosone dehydrogenase" evidence="2">
    <location>
        <begin position="103"/>
        <end position="347"/>
    </location>
</feature>
<dbReference type="Gene3D" id="2.120.10.30">
    <property type="entry name" value="TolB, C-terminal domain"/>
    <property type="match status" value="1"/>
</dbReference>
<sequence length="559" mass="61628">MNFCSKVWDECKNISILNTPFSLQARDGVFLNSAKKRTDIWHSEVAFCSEFGGASYDESICFGGGPVVLNSTQDLSSPSGICLEKIGNGSYLNMVAHPDGSNRVFISNQLGKIWLATVPEEGSGEVLAIDESSPFLDLTDKVYFDAEFGMSGLAFHPNYQDNGRFFVSFNCDKFKWPAECSGRCSCNSEVGCKPENLVPENGAHPCQYHSVIAEFTANDTTSQPSLVTVTSAKPQEVRRIFTMGLPFTSQHGGQILFGPEDGYLYFMMGYGGSRGDPYNFSQNKKCLLEKIMRLDVDNMPSAAEIAALGLWGNYSIPGDNPFLELKEFRPEIWALGLQNPWRCSFDSERPSHFLCADIGQDQYEESHPNSSVESMSASTINMILPVMRYNHSDIKKAEGSASIIGGFFYRSSTDPCMFGRYLYADLLSGDMWAGTENPRGSGTFTSYNLPVSCACNSPIPCSDTVGDSLPALGFTFSFGEDNRKDIFILSSSGLYRVVRPSRCNFSCSKENVTAYTYPQSAASPPPRFTSNGWQLSILINELLFFFPSLLFSALLILSN</sequence>
<dbReference type="Pfam" id="PF07995">
    <property type="entry name" value="GSDH"/>
    <property type="match status" value="1"/>
</dbReference>
<evidence type="ECO:0000256" key="1">
    <source>
        <dbReference type="SAM" id="Phobius"/>
    </source>
</evidence>
<keyword evidence="4" id="KW-1185">Reference proteome</keyword>
<dbReference type="InterPro" id="IPR012938">
    <property type="entry name" value="Glc/Sorbosone_DH"/>
</dbReference>
<proteinExistence type="predicted"/>
<evidence type="ECO:0000313" key="4">
    <source>
        <dbReference type="Proteomes" id="UP001163823"/>
    </source>
</evidence>
<dbReference type="EMBL" id="JARAOO010000004">
    <property type="protein sequence ID" value="KAJ7970939.1"/>
    <property type="molecule type" value="Genomic_DNA"/>
</dbReference>
<dbReference type="Proteomes" id="UP001163823">
    <property type="component" value="Chromosome 4"/>
</dbReference>
<gene>
    <name evidence="3" type="ORF">O6P43_009045</name>
</gene>
<dbReference type="InterPro" id="IPR011041">
    <property type="entry name" value="Quinoprot_gluc/sorb_DH_b-prop"/>
</dbReference>
<reference evidence="3" key="1">
    <citation type="journal article" date="2023" name="Science">
        <title>Elucidation of the pathway for biosynthesis of saponin adjuvants from the soapbark tree.</title>
        <authorList>
            <person name="Reed J."/>
            <person name="Orme A."/>
            <person name="El-Demerdash A."/>
            <person name="Owen C."/>
            <person name="Martin L.B.B."/>
            <person name="Misra R.C."/>
            <person name="Kikuchi S."/>
            <person name="Rejzek M."/>
            <person name="Martin A.C."/>
            <person name="Harkess A."/>
            <person name="Leebens-Mack J."/>
            <person name="Louveau T."/>
            <person name="Stephenson M.J."/>
            <person name="Osbourn A."/>
        </authorList>
    </citation>
    <scope>NUCLEOTIDE SEQUENCE</scope>
    <source>
        <strain evidence="3">S10</strain>
    </source>
</reference>
<dbReference type="AlphaFoldDB" id="A0AAD7PXE1"/>
<keyword evidence="1" id="KW-0472">Membrane</keyword>
<comment type="caution">
    <text evidence="3">The sequence shown here is derived from an EMBL/GenBank/DDBJ whole genome shotgun (WGS) entry which is preliminary data.</text>
</comment>
<organism evidence="3 4">
    <name type="scientific">Quillaja saponaria</name>
    <name type="common">Soap bark tree</name>
    <dbReference type="NCBI Taxonomy" id="32244"/>
    <lineage>
        <taxon>Eukaryota</taxon>
        <taxon>Viridiplantae</taxon>
        <taxon>Streptophyta</taxon>
        <taxon>Embryophyta</taxon>
        <taxon>Tracheophyta</taxon>
        <taxon>Spermatophyta</taxon>
        <taxon>Magnoliopsida</taxon>
        <taxon>eudicotyledons</taxon>
        <taxon>Gunneridae</taxon>
        <taxon>Pentapetalae</taxon>
        <taxon>rosids</taxon>
        <taxon>fabids</taxon>
        <taxon>Fabales</taxon>
        <taxon>Quillajaceae</taxon>
        <taxon>Quillaja</taxon>
    </lineage>
</organism>
<accession>A0AAD7PXE1</accession>
<dbReference type="PANTHER" id="PTHR19328:SF66">
    <property type="entry name" value="CATALYTICS"/>
    <property type="match status" value="1"/>
</dbReference>